<reference evidence="1 2" key="1">
    <citation type="submission" date="2019-02" db="EMBL/GenBank/DDBJ databases">
        <authorList>
            <consortium name="Pathogen Informatics"/>
        </authorList>
    </citation>
    <scope>NUCLEOTIDE SEQUENCE [LARGE SCALE GENOMIC DNA]</scope>
    <source>
        <strain evidence="2">clo34</strain>
    </source>
</reference>
<organism evidence="1 2">
    <name type="scientific">Clostridioides difficile</name>
    <name type="common">Peptoclostridium difficile</name>
    <dbReference type="NCBI Taxonomy" id="1496"/>
    <lineage>
        <taxon>Bacteria</taxon>
        <taxon>Bacillati</taxon>
        <taxon>Bacillota</taxon>
        <taxon>Clostridia</taxon>
        <taxon>Peptostreptococcales</taxon>
        <taxon>Peptostreptococcaceae</taxon>
        <taxon>Clostridioides</taxon>
    </lineage>
</organism>
<sequence>MYLVESIQILNFDIISYENCYVDEKYVLSENFIKNMNIVLDKIENIISFYE</sequence>
<accession>A0AB74QG05</accession>
<proteinExistence type="predicted"/>
<gene>
    <name evidence="1" type="ORF">SAMEA1402399_03698</name>
</gene>
<dbReference type="RefSeq" id="WP_159461918.1">
    <property type="nucleotide sequence ID" value="NZ_BDSN01000032.1"/>
</dbReference>
<name>A0AB74QG05_CLODI</name>
<dbReference type="EMBL" id="CAADAN010000019">
    <property type="protein sequence ID" value="VFD35792.1"/>
    <property type="molecule type" value="Genomic_DNA"/>
</dbReference>
<comment type="caution">
    <text evidence="1">The sequence shown here is derived from an EMBL/GenBank/DDBJ whole genome shotgun (WGS) entry which is preliminary data.</text>
</comment>
<evidence type="ECO:0000313" key="1">
    <source>
        <dbReference type="EMBL" id="VFD35792.1"/>
    </source>
</evidence>
<evidence type="ECO:0000313" key="2">
    <source>
        <dbReference type="Proteomes" id="UP000411588"/>
    </source>
</evidence>
<dbReference type="Proteomes" id="UP000411588">
    <property type="component" value="Unassembled WGS sequence"/>
</dbReference>
<protein>
    <submittedName>
        <fullName evidence="1">Uncharacterized protein</fullName>
    </submittedName>
</protein>
<dbReference type="AlphaFoldDB" id="A0AB74QG05"/>